<dbReference type="InterPro" id="IPR000595">
    <property type="entry name" value="cNMP-bd_dom"/>
</dbReference>
<dbReference type="OrthoDB" id="7506088at2"/>
<dbReference type="InterPro" id="IPR018490">
    <property type="entry name" value="cNMP-bd_dom_sf"/>
</dbReference>
<dbReference type="GO" id="GO:0003700">
    <property type="term" value="F:DNA-binding transcription factor activity"/>
    <property type="evidence" value="ECO:0007669"/>
    <property type="project" value="TreeGrafter"/>
</dbReference>
<keyword evidence="8" id="KW-1185">Reference proteome</keyword>
<name>A0A7X3SRN8_9HYPH</name>
<protein>
    <submittedName>
        <fullName evidence="7">Helix-turn-helix domain-containing protein</fullName>
    </submittedName>
</protein>
<proteinExistence type="predicted"/>
<dbReference type="SMART" id="SM00100">
    <property type="entry name" value="cNMP"/>
    <property type="match status" value="1"/>
</dbReference>
<evidence type="ECO:0000259" key="5">
    <source>
        <dbReference type="PROSITE" id="PS50042"/>
    </source>
</evidence>
<dbReference type="Gene3D" id="2.60.120.10">
    <property type="entry name" value="Jelly Rolls"/>
    <property type="match status" value="1"/>
</dbReference>
<dbReference type="SUPFAM" id="SSF51206">
    <property type="entry name" value="cAMP-binding domain-like"/>
    <property type="match status" value="1"/>
</dbReference>
<dbReference type="InterPro" id="IPR050397">
    <property type="entry name" value="Env_Response_Regulators"/>
</dbReference>
<accession>A0A7X3SRN8</accession>
<keyword evidence="2" id="KW-0238">DNA-binding</keyword>
<reference evidence="7 8" key="1">
    <citation type="submission" date="2019-12" db="EMBL/GenBank/DDBJ databases">
        <authorList>
            <person name="Yuan C.-G."/>
        </authorList>
    </citation>
    <scope>NUCLEOTIDE SEQUENCE [LARGE SCALE GENOMIC DNA]</scope>
    <source>
        <strain evidence="7 8">KCTC 23863</strain>
    </source>
</reference>
<dbReference type="PANTHER" id="PTHR24567">
    <property type="entry name" value="CRP FAMILY TRANSCRIPTIONAL REGULATORY PROTEIN"/>
    <property type="match status" value="1"/>
</dbReference>
<dbReference type="Pfam" id="PF13545">
    <property type="entry name" value="HTH_Crp_2"/>
    <property type="match status" value="1"/>
</dbReference>
<evidence type="ECO:0000313" key="8">
    <source>
        <dbReference type="Proteomes" id="UP000436483"/>
    </source>
</evidence>
<feature type="domain" description="HTH crp-type" evidence="6">
    <location>
        <begin position="158"/>
        <end position="224"/>
    </location>
</feature>
<feature type="domain" description="Cyclic nucleotide-binding" evidence="5">
    <location>
        <begin position="24"/>
        <end position="98"/>
    </location>
</feature>
<dbReference type="Proteomes" id="UP000436483">
    <property type="component" value="Unassembled WGS sequence"/>
</dbReference>
<dbReference type="CDD" id="cd00038">
    <property type="entry name" value="CAP_ED"/>
    <property type="match status" value="1"/>
</dbReference>
<comment type="caution">
    <text evidence="7">The sequence shown here is derived from an EMBL/GenBank/DDBJ whole genome shotgun (WGS) entry which is preliminary data.</text>
</comment>
<feature type="region of interest" description="Disordered" evidence="4">
    <location>
        <begin position="250"/>
        <end position="274"/>
    </location>
</feature>
<dbReference type="InterPro" id="IPR036390">
    <property type="entry name" value="WH_DNA-bd_sf"/>
</dbReference>
<dbReference type="EMBL" id="WURB01000039">
    <property type="protein sequence ID" value="MXQ14585.1"/>
    <property type="molecule type" value="Genomic_DNA"/>
</dbReference>
<sequence>MPSEGRRGPSVAPGSPSDHRANRFLAALDLEDFALLEPSLEAVILPRGTVLYEPGDPIRYTYFPHDAIVSLVDVMEDGRLAEVAMFGREGLFGLLSAFVSREAFGRYVVQIPGSVSRIPLDHMHEAIRTRPALQRQVLAYNEALLAQAYHTVACNAVHPVEARCCRWLLNTHDRLKQDALPLTHEFLAEMLGVQRSTVSATLRGLQGRGLIEQYRGGIVVLDRTKLEQAACECYRKIRFRFETLLPGTFAEPDHGNGPPSRSVWFAAPTPKPRR</sequence>
<dbReference type="GO" id="GO:0003677">
    <property type="term" value="F:DNA binding"/>
    <property type="evidence" value="ECO:0007669"/>
    <property type="project" value="UniProtKB-KW"/>
</dbReference>
<dbReference type="InterPro" id="IPR012318">
    <property type="entry name" value="HTH_CRP"/>
</dbReference>
<dbReference type="Pfam" id="PF00027">
    <property type="entry name" value="cNMP_binding"/>
    <property type="match status" value="1"/>
</dbReference>
<evidence type="ECO:0000313" key="7">
    <source>
        <dbReference type="EMBL" id="MXQ14585.1"/>
    </source>
</evidence>
<dbReference type="GO" id="GO:0005829">
    <property type="term" value="C:cytosol"/>
    <property type="evidence" value="ECO:0007669"/>
    <property type="project" value="TreeGrafter"/>
</dbReference>
<reference evidence="7 8" key="2">
    <citation type="submission" date="2020-01" db="EMBL/GenBank/DDBJ databases">
        <title>Microvirga sp. nov., an arsenate reduction bacterium isolated from Tibet hotspring sediments.</title>
        <authorList>
            <person name="Xian W.-D."/>
            <person name="Li W.-J."/>
        </authorList>
    </citation>
    <scope>NUCLEOTIDE SEQUENCE [LARGE SCALE GENOMIC DNA]</scope>
    <source>
        <strain evidence="7 8">KCTC 23863</strain>
    </source>
</reference>
<dbReference type="SUPFAM" id="SSF46785">
    <property type="entry name" value="Winged helix' DNA-binding domain"/>
    <property type="match status" value="1"/>
</dbReference>
<organism evidence="7 8">
    <name type="scientific">Microvirga makkahensis</name>
    <dbReference type="NCBI Taxonomy" id="1128670"/>
    <lineage>
        <taxon>Bacteria</taxon>
        <taxon>Pseudomonadati</taxon>
        <taxon>Pseudomonadota</taxon>
        <taxon>Alphaproteobacteria</taxon>
        <taxon>Hyphomicrobiales</taxon>
        <taxon>Methylobacteriaceae</taxon>
        <taxon>Microvirga</taxon>
    </lineage>
</organism>
<dbReference type="InterPro" id="IPR014710">
    <property type="entry name" value="RmlC-like_jellyroll"/>
</dbReference>
<dbReference type="PROSITE" id="PS50042">
    <property type="entry name" value="CNMP_BINDING_3"/>
    <property type="match status" value="1"/>
</dbReference>
<keyword evidence="3" id="KW-0804">Transcription</keyword>
<evidence type="ECO:0000256" key="1">
    <source>
        <dbReference type="ARBA" id="ARBA00023015"/>
    </source>
</evidence>
<dbReference type="SMART" id="SM00419">
    <property type="entry name" value="HTH_CRP"/>
    <property type="match status" value="1"/>
</dbReference>
<dbReference type="AlphaFoldDB" id="A0A7X3SRN8"/>
<evidence type="ECO:0000259" key="6">
    <source>
        <dbReference type="PROSITE" id="PS51063"/>
    </source>
</evidence>
<evidence type="ECO:0000256" key="2">
    <source>
        <dbReference type="ARBA" id="ARBA00023125"/>
    </source>
</evidence>
<dbReference type="PROSITE" id="PS51063">
    <property type="entry name" value="HTH_CRP_2"/>
    <property type="match status" value="1"/>
</dbReference>
<evidence type="ECO:0000256" key="3">
    <source>
        <dbReference type="ARBA" id="ARBA00023163"/>
    </source>
</evidence>
<keyword evidence="1" id="KW-0805">Transcription regulation</keyword>
<dbReference type="PANTHER" id="PTHR24567:SF74">
    <property type="entry name" value="HTH-TYPE TRANSCRIPTIONAL REGULATOR ARCR"/>
    <property type="match status" value="1"/>
</dbReference>
<evidence type="ECO:0000256" key="4">
    <source>
        <dbReference type="SAM" id="MobiDB-lite"/>
    </source>
</evidence>
<gene>
    <name evidence="7" type="ORF">GR328_24670</name>
</gene>